<name>A0A9D2DX73_9FIRM</name>
<dbReference type="GO" id="GO:0003841">
    <property type="term" value="F:1-acylglycerol-3-phosphate O-acyltransferase activity"/>
    <property type="evidence" value="ECO:0007669"/>
    <property type="project" value="TreeGrafter"/>
</dbReference>
<dbReference type="CDD" id="cd07989">
    <property type="entry name" value="LPLAT_AGPAT-like"/>
    <property type="match status" value="1"/>
</dbReference>
<dbReference type="AlphaFoldDB" id="A0A9D2DX73"/>
<evidence type="ECO:0000256" key="2">
    <source>
        <dbReference type="ARBA" id="ARBA00023315"/>
    </source>
</evidence>
<keyword evidence="2 4" id="KW-0012">Acyltransferase</keyword>
<feature type="domain" description="Phospholipid/glycerol acyltransferase" evidence="3">
    <location>
        <begin position="92"/>
        <end position="207"/>
    </location>
</feature>
<protein>
    <submittedName>
        <fullName evidence="4">1-acyl-sn-glycerol-3-phosphate acyltransferase</fullName>
    </submittedName>
</protein>
<dbReference type="GO" id="GO:0006654">
    <property type="term" value="P:phosphatidic acid biosynthetic process"/>
    <property type="evidence" value="ECO:0007669"/>
    <property type="project" value="TreeGrafter"/>
</dbReference>
<organism evidence="4 5">
    <name type="scientific">Candidatus Gallimonas intestinigallinarum</name>
    <dbReference type="NCBI Taxonomy" id="2838604"/>
    <lineage>
        <taxon>Bacteria</taxon>
        <taxon>Bacillati</taxon>
        <taxon>Bacillota</taxon>
        <taxon>Clostridia</taxon>
        <taxon>Candidatus Gallimonas</taxon>
    </lineage>
</organism>
<dbReference type="PANTHER" id="PTHR10434:SF66">
    <property type="entry name" value="PHOSPHOLIPID_GLYCEROL ACYLTRANSFERASE DOMAIN-CONTAINING PROTEIN"/>
    <property type="match status" value="1"/>
</dbReference>
<evidence type="ECO:0000313" key="5">
    <source>
        <dbReference type="Proteomes" id="UP000824044"/>
    </source>
</evidence>
<dbReference type="SMART" id="SM00563">
    <property type="entry name" value="PlsC"/>
    <property type="match status" value="1"/>
</dbReference>
<gene>
    <name evidence="4" type="ORF">H9812_04215</name>
</gene>
<evidence type="ECO:0000259" key="3">
    <source>
        <dbReference type="SMART" id="SM00563"/>
    </source>
</evidence>
<sequence>MSKRRTKLEKRVGIQNTLEGYRRFDYDYIPFGTYTMPDGNYPYRQKGFGRAVDAFIRGGLRVFGPLLLKVTYGCRVEGKEHLRALRQKKQGAICVTNHIAYLDTLFVRQAIGHFHTYFTMAPWNNKKGLGGWFIRHAGMWAFSADLAAMRALMREMKTRLEEGGIVHFYAEQAMWTNYQKPRPMKDGAFYYAARYNVPVLPVFFTFKVNKKGCMRRLVIHILPPIAPVAECPRGERADRLKEQAQAAWKDCYERAYGIPMEYLPDRRRNPK</sequence>
<comment type="caution">
    <text evidence="4">The sequence shown here is derived from an EMBL/GenBank/DDBJ whole genome shotgun (WGS) entry which is preliminary data.</text>
</comment>
<reference evidence="4" key="1">
    <citation type="journal article" date="2021" name="PeerJ">
        <title>Extensive microbial diversity within the chicken gut microbiome revealed by metagenomics and culture.</title>
        <authorList>
            <person name="Gilroy R."/>
            <person name="Ravi A."/>
            <person name="Getino M."/>
            <person name="Pursley I."/>
            <person name="Horton D.L."/>
            <person name="Alikhan N.F."/>
            <person name="Baker D."/>
            <person name="Gharbi K."/>
            <person name="Hall N."/>
            <person name="Watson M."/>
            <person name="Adriaenssens E.M."/>
            <person name="Foster-Nyarko E."/>
            <person name="Jarju S."/>
            <person name="Secka A."/>
            <person name="Antonio M."/>
            <person name="Oren A."/>
            <person name="Chaudhuri R.R."/>
            <person name="La Ragione R."/>
            <person name="Hildebrand F."/>
            <person name="Pallen M.J."/>
        </authorList>
    </citation>
    <scope>NUCLEOTIDE SEQUENCE</scope>
    <source>
        <strain evidence="4">CHK33-5263</strain>
    </source>
</reference>
<dbReference type="Pfam" id="PF01553">
    <property type="entry name" value="Acyltransferase"/>
    <property type="match status" value="1"/>
</dbReference>
<dbReference type="EMBL" id="DXBS01000082">
    <property type="protein sequence ID" value="HIZ24663.1"/>
    <property type="molecule type" value="Genomic_DNA"/>
</dbReference>
<proteinExistence type="predicted"/>
<dbReference type="PANTHER" id="PTHR10434">
    <property type="entry name" value="1-ACYL-SN-GLYCEROL-3-PHOSPHATE ACYLTRANSFERASE"/>
    <property type="match status" value="1"/>
</dbReference>
<dbReference type="SUPFAM" id="SSF69593">
    <property type="entry name" value="Glycerol-3-phosphate (1)-acyltransferase"/>
    <property type="match status" value="1"/>
</dbReference>
<accession>A0A9D2DX73</accession>
<evidence type="ECO:0000313" key="4">
    <source>
        <dbReference type="EMBL" id="HIZ24663.1"/>
    </source>
</evidence>
<keyword evidence="1" id="KW-0808">Transferase</keyword>
<evidence type="ECO:0000256" key="1">
    <source>
        <dbReference type="ARBA" id="ARBA00022679"/>
    </source>
</evidence>
<dbReference type="InterPro" id="IPR002123">
    <property type="entry name" value="Plipid/glycerol_acylTrfase"/>
</dbReference>
<reference evidence="4" key="2">
    <citation type="submission" date="2021-04" db="EMBL/GenBank/DDBJ databases">
        <authorList>
            <person name="Gilroy R."/>
        </authorList>
    </citation>
    <scope>NUCLEOTIDE SEQUENCE</scope>
    <source>
        <strain evidence="4">CHK33-5263</strain>
    </source>
</reference>
<dbReference type="Proteomes" id="UP000824044">
    <property type="component" value="Unassembled WGS sequence"/>
</dbReference>